<dbReference type="PANTHER" id="PTHR48080">
    <property type="entry name" value="D-GALACTONATE DEHYDRATASE-RELATED"/>
    <property type="match status" value="1"/>
</dbReference>
<dbReference type="EC" id="5.1.1.-" evidence="7"/>
<dbReference type="RefSeq" id="WP_123205896.1">
    <property type="nucleotide sequence ID" value="NZ_RBEE01000022.1"/>
</dbReference>
<evidence type="ECO:0000256" key="4">
    <source>
        <dbReference type="ARBA" id="ARBA00023235"/>
    </source>
</evidence>
<dbReference type="InterPro" id="IPR036849">
    <property type="entry name" value="Enolase-like_C_sf"/>
</dbReference>
<proteinExistence type="inferred from homology"/>
<dbReference type="SFLD" id="SFLDG00180">
    <property type="entry name" value="muconate_cycloisomerase"/>
    <property type="match status" value="1"/>
</dbReference>
<keyword evidence="2 6" id="KW-0479">Metal-binding</keyword>
<dbReference type="Gene3D" id="3.30.390.10">
    <property type="entry name" value="Enolase-like, N-terminal domain"/>
    <property type="match status" value="1"/>
</dbReference>
<organism evidence="9 10">
    <name type="scientific">Pedobacter jejuensis</name>
    <dbReference type="NCBI Taxonomy" id="1268550"/>
    <lineage>
        <taxon>Bacteria</taxon>
        <taxon>Pseudomonadati</taxon>
        <taxon>Bacteroidota</taxon>
        <taxon>Sphingobacteriia</taxon>
        <taxon>Sphingobacteriales</taxon>
        <taxon>Sphingobacteriaceae</taxon>
        <taxon>Pedobacter</taxon>
    </lineage>
</organism>
<evidence type="ECO:0000256" key="7">
    <source>
        <dbReference type="RuleBase" id="RU366006"/>
    </source>
</evidence>
<dbReference type="SFLD" id="SFLDS00001">
    <property type="entry name" value="Enolase"/>
    <property type="match status" value="1"/>
</dbReference>
<evidence type="ECO:0000256" key="3">
    <source>
        <dbReference type="ARBA" id="ARBA00022842"/>
    </source>
</evidence>
<dbReference type="InterPro" id="IPR013342">
    <property type="entry name" value="Mandelate_racemase_C"/>
</dbReference>
<dbReference type="SUPFAM" id="SSF54826">
    <property type="entry name" value="Enolase N-terminal domain-like"/>
    <property type="match status" value="1"/>
</dbReference>
<dbReference type="GO" id="GO:0000287">
    <property type="term" value="F:magnesium ion binding"/>
    <property type="evidence" value="ECO:0007669"/>
    <property type="project" value="UniProtKB-ARBA"/>
</dbReference>
<feature type="binding site" evidence="6">
    <location>
        <position position="230"/>
    </location>
    <ligand>
        <name>Mg(2+)</name>
        <dbReference type="ChEBI" id="CHEBI:18420"/>
    </ligand>
</feature>
<sequence>MKISTTQYELELKHPFSISKFTRTSTPLMLLKIQYEDVVGYGEASMVPYMGESYETADAFLKLVDWNKITYPFNFETIIAYLDDLATGQPAIKAAIDIALNDIQGKILNKPCYEIYGADLANMPVTSYTIGIDTPEIIREKLKDAEAFKVIKVKLGRDNDKEIIDTIRGLTNVPLYVDANQGWTDKIKAIDLIYWLHSKGVLLIEQPMDKNNPDGNAWLTERSPVPLLADEAVQRLADMDKLKGVYHGINVKLMKSCGMYEGHQMILKARSFGMKVLIGCMSETSCATLAAAALAPLCNWADLDGPWLTKNNPFANPPFKNGKYLLKNLPGLGLEGVTPDLFPYTIS</sequence>
<evidence type="ECO:0000256" key="2">
    <source>
        <dbReference type="ARBA" id="ARBA00022723"/>
    </source>
</evidence>
<dbReference type="OrthoDB" id="9775391at2"/>
<feature type="binding site" evidence="6">
    <location>
        <position position="178"/>
    </location>
    <ligand>
        <name>Mg(2+)</name>
        <dbReference type="ChEBI" id="CHEBI:18420"/>
    </ligand>
</feature>
<feature type="binding site" evidence="6">
    <location>
        <position position="205"/>
    </location>
    <ligand>
        <name>Mg(2+)</name>
        <dbReference type="ChEBI" id="CHEBI:18420"/>
    </ligand>
</feature>
<dbReference type="InterPro" id="IPR029065">
    <property type="entry name" value="Enolase_C-like"/>
</dbReference>
<reference evidence="9 10" key="1">
    <citation type="submission" date="2018-10" db="EMBL/GenBank/DDBJ databases">
        <title>Genome sequencing of Pedobacter jejuensis TNB23.</title>
        <authorList>
            <person name="Cho Y.-J."/>
            <person name="Cho A."/>
            <person name="Kim O.-S."/>
        </authorList>
    </citation>
    <scope>NUCLEOTIDE SEQUENCE [LARGE SCALE GENOMIC DNA]</scope>
    <source>
        <strain evidence="9 10">TNB23</strain>
    </source>
</reference>
<dbReference type="EMBL" id="RBEE01000022">
    <property type="protein sequence ID" value="RNL52795.1"/>
    <property type="molecule type" value="Genomic_DNA"/>
</dbReference>
<keyword evidence="10" id="KW-1185">Reference proteome</keyword>
<gene>
    <name evidence="9" type="ORF">D7004_10915</name>
</gene>
<accession>A0A3N0BVI9</accession>
<dbReference type="Pfam" id="PF13378">
    <property type="entry name" value="MR_MLE_C"/>
    <property type="match status" value="1"/>
</dbReference>
<dbReference type="Gene3D" id="3.20.20.120">
    <property type="entry name" value="Enolase-like C-terminal domain"/>
    <property type="match status" value="1"/>
</dbReference>
<dbReference type="AlphaFoldDB" id="A0A3N0BVI9"/>
<dbReference type="InterPro" id="IPR013341">
    <property type="entry name" value="Mandelate_racemase_N_dom"/>
</dbReference>
<comment type="similarity">
    <text evidence="1 7">Belongs to the mandelate racemase/muconate lactonizing enzyme family.</text>
</comment>
<protein>
    <recommendedName>
        <fullName evidence="7">Dipeptide epimerase</fullName>
        <ecNumber evidence="7">5.1.1.-</ecNumber>
    </recommendedName>
</protein>
<name>A0A3N0BVI9_9SPHI</name>
<dbReference type="GO" id="GO:0016855">
    <property type="term" value="F:racemase and epimerase activity, acting on amino acids and derivatives"/>
    <property type="evidence" value="ECO:0007669"/>
    <property type="project" value="UniProtKB-UniRule"/>
</dbReference>
<feature type="domain" description="Mandelate racemase/muconate lactonizing enzyme C-terminal" evidence="8">
    <location>
        <begin position="135"/>
        <end position="226"/>
    </location>
</feature>
<comment type="caution">
    <text evidence="9">The sequence shown here is derived from an EMBL/GenBank/DDBJ whole genome shotgun (WGS) entry which is preliminary data.</text>
</comment>
<dbReference type="SUPFAM" id="SSF51604">
    <property type="entry name" value="Enolase C-terminal domain-like"/>
    <property type="match status" value="1"/>
</dbReference>
<evidence type="ECO:0000259" key="8">
    <source>
        <dbReference type="SMART" id="SM00922"/>
    </source>
</evidence>
<evidence type="ECO:0000256" key="6">
    <source>
        <dbReference type="PIRSR" id="PIRSR634603-3"/>
    </source>
</evidence>
<evidence type="ECO:0000256" key="5">
    <source>
        <dbReference type="PIRSR" id="PIRSR634603-1"/>
    </source>
</evidence>
<evidence type="ECO:0000256" key="1">
    <source>
        <dbReference type="ARBA" id="ARBA00008031"/>
    </source>
</evidence>
<dbReference type="SMART" id="SM00922">
    <property type="entry name" value="MR_MLE"/>
    <property type="match status" value="1"/>
</dbReference>
<evidence type="ECO:0000313" key="10">
    <source>
        <dbReference type="Proteomes" id="UP000274046"/>
    </source>
</evidence>
<feature type="active site" description="Proton acceptor; specific for (S)-substrate epimerization" evidence="5">
    <location>
        <position position="252"/>
    </location>
</feature>
<dbReference type="InterPro" id="IPR034593">
    <property type="entry name" value="DgoD-like"/>
</dbReference>
<keyword evidence="3 6" id="KW-0460">Magnesium</keyword>
<comment type="cofactor">
    <cofactor evidence="6 7">
        <name>Mg(2+)</name>
        <dbReference type="ChEBI" id="CHEBI:18420"/>
    </cofactor>
    <text evidence="6 7">Binds 1 Mg(2+) ion per subunit.</text>
</comment>
<dbReference type="Pfam" id="PF02746">
    <property type="entry name" value="MR_MLE_N"/>
    <property type="match status" value="1"/>
</dbReference>
<keyword evidence="4 7" id="KW-0413">Isomerase</keyword>
<dbReference type="PANTHER" id="PTHR48080:SF3">
    <property type="entry name" value="ENOLASE SUPERFAMILY MEMBER DDB_G0284701"/>
    <property type="match status" value="1"/>
</dbReference>
<dbReference type="InterPro" id="IPR034603">
    <property type="entry name" value="Dipeptide_epimerase"/>
</dbReference>
<dbReference type="CDD" id="cd03319">
    <property type="entry name" value="L-Ala-DL-Glu_epimerase"/>
    <property type="match status" value="1"/>
</dbReference>
<feature type="active site" description="Proton acceptor; specific for (R)-substrate epimerization" evidence="5">
    <location>
        <position position="154"/>
    </location>
</feature>
<dbReference type="InterPro" id="IPR029017">
    <property type="entry name" value="Enolase-like_N"/>
</dbReference>
<dbReference type="Proteomes" id="UP000274046">
    <property type="component" value="Unassembled WGS sequence"/>
</dbReference>
<evidence type="ECO:0000313" key="9">
    <source>
        <dbReference type="EMBL" id="RNL52795.1"/>
    </source>
</evidence>